<evidence type="ECO:0000313" key="2">
    <source>
        <dbReference type="EMBL" id="GFH06851.1"/>
    </source>
</evidence>
<sequence length="260" mass="27896">MLGPAHQGQRGGLQHPGQQSELIRQPGQQSEPRPPPTPPYAITPTSKWPSYGTHCCLTLAARSSPVPSTDSIRACTPRMGKGMGAVNPLAHLHAEWLGVDHGGARAARHWQRGVRVAQDADSAGLPRQWHHAAGPGDQDVADQDEAAAQGPVAGQAQLAGLVPAVRRHRPGDVRCHVAEVSKPRWVNAKFRLYCGKQRVVARFWFKLTKQAKQQWTDRILALGTASFSGNGTIGRRGVLVSQMLKEALKAVPSRASGDGG</sequence>
<proteinExistence type="predicted"/>
<accession>A0A699YBW8</accession>
<gene>
    <name evidence="2" type="ORF">HaLaN_01559</name>
</gene>
<evidence type="ECO:0000313" key="3">
    <source>
        <dbReference type="Proteomes" id="UP000485058"/>
    </source>
</evidence>
<feature type="compositionally biased region" description="Pro residues" evidence="1">
    <location>
        <begin position="32"/>
        <end position="41"/>
    </location>
</feature>
<reference evidence="2 3" key="1">
    <citation type="submission" date="2020-02" db="EMBL/GenBank/DDBJ databases">
        <title>Draft genome sequence of Haematococcus lacustris strain NIES-144.</title>
        <authorList>
            <person name="Morimoto D."/>
            <person name="Nakagawa S."/>
            <person name="Yoshida T."/>
            <person name="Sawayama S."/>
        </authorList>
    </citation>
    <scope>NUCLEOTIDE SEQUENCE [LARGE SCALE GENOMIC DNA]</scope>
    <source>
        <strain evidence="2 3">NIES-144</strain>
    </source>
</reference>
<comment type="caution">
    <text evidence="2">The sequence shown here is derived from an EMBL/GenBank/DDBJ whole genome shotgun (WGS) entry which is preliminary data.</text>
</comment>
<feature type="region of interest" description="Disordered" evidence="1">
    <location>
        <begin position="119"/>
        <end position="140"/>
    </location>
</feature>
<keyword evidence="3" id="KW-1185">Reference proteome</keyword>
<dbReference type="Proteomes" id="UP000485058">
    <property type="component" value="Unassembled WGS sequence"/>
</dbReference>
<evidence type="ECO:0000256" key="1">
    <source>
        <dbReference type="SAM" id="MobiDB-lite"/>
    </source>
</evidence>
<dbReference type="EMBL" id="BLLF01000059">
    <property type="protein sequence ID" value="GFH06851.1"/>
    <property type="molecule type" value="Genomic_DNA"/>
</dbReference>
<organism evidence="2 3">
    <name type="scientific">Haematococcus lacustris</name>
    <name type="common">Green alga</name>
    <name type="synonym">Haematococcus pluvialis</name>
    <dbReference type="NCBI Taxonomy" id="44745"/>
    <lineage>
        <taxon>Eukaryota</taxon>
        <taxon>Viridiplantae</taxon>
        <taxon>Chlorophyta</taxon>
        <taxon>core chlorophytes</taxon>
        <taxon>Chlorophyceae</taxon>
        <taxon>CS clade</taxon>
        <taxon>Chlamydomonadales</taxon>
        <taxon>Haematococcaceae</taxon>
        <taxon>Haematococcus</taxon>
    </lineage>
</organism>
<dbReference type="AlphaFoldDB" id="A0A699YBW8"/>
<protein>
    <submittedName>
        <fullName evidence="2">Uncharacterized protein</fullName>
    </submittedName>
</protein>
<name>A0A699YBW8_HAELA</name>
<feature type="region of interest" description="Disordered" evidence="1">
    <location>
        <begin position="1"/>
        <end position="45"/>
    </location>
</feature>